<dbReference type="RefSeq" id="WP_143064314.1">
    <property type="nucleotide sequence ID" value="NZ_FOJB01000001.1"/>
</dbReference>
<feature type="transmembrane region" description="Helical" evidence="9">
    <location>
        <begin position="58"/>
        <end position="78"/>
    </location>
</feature>
<keyword evidence="5 9" id="KW-0812">Transmembrane</keyword>
<evidence type="ECO:0000256" key="7">
    <source>
        <dbReference type="ARBA" id="ARBA00023136"/>
    </source>
</evidence>
<proteinExistence type="inferred from homology"/>
<keyword evidence="2 9" id="KW-0813">Transport</keyword>
<keyword evidence="7 9" id="KW-0472">Membrane</keyword>
<evidence type="ECO:0000313" key="11">
    <source>
        <dbReference type="EMBL" id="SEW16285.1"/>
    </source>
</evidence>
<dbReference type="GO" id="GO:0005886">
    <property type="term" value="C:plasma membrane"/>
    <property type="evidence" value="ECO:0007669"/>
    <property type="project" value="UniProtKB-SubCell"/>
</dbReference>
<comment type="subcellular location">
    <subcellularLocation>
        <location evidence="1 9">Cell inner membrane</location>
        <topology evidence="1 9">Multi-pass membrane protein</topology>
    </subcellularLocation>
</comment>
<dbReference type="PANTHER" id="PTHR35011:SF2">
    <property type="entry name" value="2,3-DIKETO-L-GULONATE TRAP TRANSPORTER SMALL PERMEASE PROTEIN YIAM"/>
    <property type="match status" value="1"/>
</dbReference>
<evidence type="ECO:0000256" key="6">
    <source>
        <dbReference type="ARBA" id="ARBA00022989"/>
    </source>
</evidence>
<evidence type="ECO:0000256" key="2">
    <source>
        <dbReference type="ARBA" id="ARBA00022448"/>
    </source>
</evidence>
<dbReference type="AlphaFoldDB" id="A0A1I0PPV2"/>
<evidence type="ECO:0000256" key="8">
    <source>
        <dbReference type="ARBA" id="ARBA00038436"/>
    </source>
</evidence>
<protein>
    <recommendedName>
        <fullName evidence="9">TRAP transporter small permease protein</fullName>
    </recommendedName>
</protein>
<dbReference type="GO" id="GO:0022857">
    <property type="term" value="F:transmembrane transporter activity"/>
    <property type="evidence" value="ECO:0007669"/>
    <property type="project" value="UniProtKB-UniRule"/>
</dbReference>
<sequence length="194" mass="21498">MAIAKSAQIRVGRWLERASRWMAYSGGAVLVAIALTTVISIIGRTLSGFGLIPVKGDYEIVEMGCAIAVFAFMPWCQFKRGHVTVDIFISKLSDRMQAILGLIGDLFLTGAAFIILWRLWLGFGEKFPFGSDGLRNVLGMGAKPFFAESTYELEIPLWIPFGLSLVGAAFFMIVAAYSVWRSFNWVLDGKEERV</sequence>
<evidence type="ECO:0000259" key="10">
    <source>
        <dbReference type="Pfam" id="PF04290"/>
    </source>
</evidence>
<evidence type="ECO:0000256" key="4">
    <source>
        <dbReference type="ARBA" id="ARBA00022519"/>
    </source>
</evidence>
<reference evidence="11 12" key="1">
    <citation type="submission" date="2016-10" db="EMBL/GenBank/DDBJ databases">
        <authorList>
            <person name="de Groot N.N."/>
        </authorList>
    </citation>
    <scope>NUCLEOTIDE SEQUENCE [LARGE SCALE GENOMIC DNA]</scope>
    <source>
        <strain evidence="11 12">DSM 29439</strain>
    </source>
</reference>
<dbReference type="OrthoDB" id="6183232at2"/>
<evidence type="ECO:0000256" key="5">
    <source>
        <dbReference type="ARBA" id="ARBA00022692"/>
    </source>
</evidence>
<keyword evidence="12" id="KW-1185">Reference proteome</keyword>
<feature type="domain" description="Tripartite ATP-independent periplasmic transporters DctQ component" evidence="10">
    <location>
        <begin position="33"/>
        <end position="183"/>
    </location>
</feature>
<comment type="function">
    <text evidence="9">Part of the tripartite ATP-independent periplasmic (TRAP) transport system.</text>
</comment>
<evidence type="ECO:0000256" key="1">
    <source>
        <dbReference type="ARBA" id="ARBA00004429"/>
    </source>
</evidence>
<evidence type="ECO:0000313" key="12">
    <source>
        <dbReference type="Proteomes" id="UP000199650"/>
    </source>
</evidence>
<feature type="transmembrane region" description="Helical" evidence="9">
    <location>
        <begin position="99"/>
        <end position="120"/>
    </location>
</feature>
<feature type="transmembrane region" description="Helical" evidence="9">
    <location>
        <begin position="157"/>
        <end position="180"/>
    </location>
</feature>
<dbReference type="InterPro" id="IPR007387">
    <property type="entry name" value="TRAP_DctQ"/>
</dbReference>
<accession>A0A1I0PPV2</accession>
<evidence type="ECO:0000256" key="3">
    <source>
        <dbReference type="ARBA" id="ARBA00022475"/>
    </source>
</evidence>
<dbReference type="Pfam" id="PF04290">
    <property type="entry name" value="DctQ"/>
    <property type="match status" value="1"/>
</dbReference>
<keyword evidence="3" id="KW-1003">Cell membrane</keyword>
<comment type="subunit">
    <text evidence="9">The complex comprises the extracytoplasmic solute receptor protein and the two transmembrane proteins.</text>
</comment>
<dbReference type="STRING" id="1173584.SAMN05444851_1793"/>
<feature type="transmembrane region" description="Helical" evidence="9">
    <location>
        <begin position="21"/>
        <end position="46"/>
    </location>
</feature>
<evidence type="ECO:0000256" key="9">
    <source>
        <dbReference type="RuleBase" id="RU369079"/>
    </source>
</evidence>
<name>A0A1I0PPV2_9RHOB</name>
<dbReference type="InterPro" id="IPR055348">
    <property type="entry name" value="DctQ"/>
</dbReference>
<dbReference type="EMBL" id="FOJB01000001">
    <property type="protein sequence ID" value="SEW16285.1"/>
    <property type="molecule type" value="Genomic_DNA"/>
</dbReference>
<dbReference type="PANTHER" id="PTHR35011">
    <property type="entry name" value="2,3-DIKETO-L-GULONATE TRAP TRANSPORTER SMALL PERMEASE PROTEIN YIAM"/>
    <property type="match status" value="1"/>
</dbReference>
<dbReference type="GO" id="GO:0015740">
    <property type="term" value="P:C4-dicarboxylate transport"/>
    <property type="evidence" value="ECO:0007669"/>
    <property type="project" value="TreeGrafter"/>
</dbReference>
<organism evidence="11 12">
    <name type="scientific">Aliiroseovarius sediminilitoris</name>
    <dbReference type="NCBI Taxonomy" id="1173584"/>
    <lineage>
        <taxon>Bacteria</taxon>
        <taxon>Pseudomonadati</taxon>
        <taxon>Pseudomonadota</taxon>
        <taxon>Alphaproteobacteria</taxon>
        <taxon>Rhodobacterales</taxon>
        <taxon>Paracoccaceae</taxon>
        <taxon>Aliiroseovarius</taxon>
    </lineage>
</organism>
<keyword evidence="6 9" id="KW-1133">Transmembrane helix</keyword>
<comment type="similarity">
    <text evidence="8 9">Belongs to the TRAP transporter small permease family.</text>
</comment>
<dbReference type="Proteomes" id="UP000199650">
    <property type="component" value="Unassembled WGS sequence"/>
</dbReference>
<keyword evidence="4 9" id="KW-0997">Cell inner membrane</keyword>
<gene>
    <name evidence="11" type="ORF">SAMN05444851_1793</name>
</gene>